<reference evidence="1" key="1">
    <citation type="submission" date="2021-06" db="EMBL/GenBank/DDBJ databases">
        <title>Updating the genus Pseudomonas: Description of 43 new species and partition of the Pseudomonas putida group.</title>
        <authorList>
            <person name="Girard L."/>
            <person name="Lood C."/>
            <person name="Vandamme P."/>
            <person name="Rokni-Zadeh H."/>
            <person name="Van Noort V."/>
            <person name="Hofte M."/>
            <person name="Lavigne R."/>
            <person name="De Mot R."/>
        </authorList>
    </citation>
    <scope>NUCLEOTIDE SEQUENCE</scope>
    <source>
        <strain evidence="1">SWRI74</strain>
    </source>
</reference>
<protein>
    <submittedName>
        <fullName evidence="1">Uncharacterized protein</fullName>
    </submittedName>
</protein>
<evidence type="ECO:0000313" key="1">
    <source>
        <dbReference type="EMBL" id="MBV4524355.1"/>
    </source>
</evidence>
<comment type="caution">
    <text evidence="1">The sequence shown here is derived from an EMBL/GenBank/DDBJ whole genome shotgun (WGS) entry which is preliminary data.</text>
</comment>
<dbReference type="EMBL" id="JAHSTU010000014">
    <property type="protein sequence ID" value="MBV4524355.1"/>
    <property type="molecule type" value="Genomic_DNA"/>
</dbReference>
<accession>A0ABS6QZJ7</accession>
<evidence type="ECO:0000313" key="2">
    <source>
        <dbReference type="Proteomes" id="UP001049200"/>
    </source>
</evidence>
<dbReference type="Proteomes" id="UP001049200">
    <property type="component" value="Unassembled WGS sequence"/>
</dbReference>
<keyword evidence="2" id="KW-1185">Reference proteome</keyword>
<gene>
    <name evidence="1" type="ORF">KVG88_30235</name>
</gene>
<name>A0ABS6QZJ7_9PSED</name>
<organism evidence="1 2">
    <name type="scientific">Pseudomonas azerbaijanoccidentalis</name>
    <dbReference type="NCBI Taxonomy" id="2842347"/>
    <lineage>
        <taxon>Bacteria</taxon>
        <taxon>Pseudomonadati</taxon>
        <taxon>Pseudomonadota</taxon>
        <taxon>Gammaproteobacteria</taxon>
        <taxon>Pseudomonadales</taxon>
        <taxon>Pseudomonadaceae</taxon>
        <taxon>Pseudomonas</taxon>
    </lineage>
</organism>
<sequence length="76" mass="8482">MAKQLPIAEKVYHPARDQTHYVGRIGYITLCGCQQGDIDQALPTDAMVDCPACIALIQYVQTHKFDEPGQSRYGKN</sequence>
<proteinExistence type="predicted"/>
<dbReference type="RefSeq" id="WP_217873557.1">
    <property type="nucleotide sequence ID" value="NZ_JAHSTU010000014.1"/>
</dbReference>